<keyword evidence="3" id="KW-1185">Reference proteome</keyword>
<organism evidence="2 3">
    <name type="scientific">Butyricicoccus intestinisimiae</name>
    <dbReference type="NCBI Taxonomy" id="2841509"/>
    <lineage>
        <taxon>Bacteria</taxon>
        <taxon>Bacillati</taxon>
        <taxon>Bacillota</taxon>
        <taxon>Clostridia</taxon>
        <taxon>Eubacteriales</taxon>
        <taxon>Butyricicoccaceae</taxon>
        <taxon>Butyricicoccus</taxon>
    </lineage>
</organism>
<dbReference type="Proteomes" id="UP000783588">
    <property type="component" value="Unassembled WGS sequence"/>
</dbReference>
<dbReference type="InterPro" id="IPR008254">
    <property type="entry name" value="Flavodoxin/NO_synth"/>
</dbReference>
<dbReference type="RefSeq" id="WP_216469099.1">
    <property type="nucleotide sequence ID" value="NZ_JAHLQI010000001.1"/>
</dbReference>
<gene>
    <name evidence="2" type="ORF">KQI75_02490</name>
</gene>
<dbReference type="Pfam" id="PF12682">
    <property type="entry name" value="Flavodoxin_4"/>
    <property type="match status" value="1"/>
</dbReference>
<protein>
    <submittedName>
        <fullName evidence="2">Flavodoxin</fullName>
    </submittedName>
</protein>
<dbReference type="PANTHER" id="PTHR39201:SF1">
    <property type="entry name" value="FLAVODOXIN-LIKE DOMAIN-CONTAINING PROTEIN"/>
    <property type="match status" value="1"/>
</dbReference>
<feature type="domain" description="Flavodoxin-like" evidence="1">
    <location>
        <begin position="25"/>
        <end position="167"/>
    </location>
</feature>
<proteinExistence type="predicted"/>
<evidence type="ECO:0000313" key="3">
    <source>
        <dbReference type="Proteomes" id="UP000783588"/>
    </source>
</evidence>
<accession>A0ABS6EQV8</accession>
<comment type="caution">
    <text evidence="2">The sequence shown here is derived from an EMBL/GenBank/DDBJ whole genome shotgun (WGS) entry which is preliminary data.</text>
</comment>
<evidence type="ECO:0000313" key="2">
    <source>
        <dbReference type="EMBL" id="MBU5489506.1"/>
    </source>
</evidence>
<name>A0ABS6EQV8_9FIRM</name>
<dbReference type="PANTHER" id="PTHR39201">
    <property type="entry name" value="EXPORTED PROTEIN-RELATED"/>
    <property type="match status" value="1"/>
</dbReference>
<sequence>MKALVAFYSRADENYFGGAYRSIEVGNTERAAREIAKEIGADLFHIQQVQPYAAEYRTCVAQAREDFQTKARPAVKDLPENLDAYDEIYLGYPNYCGDMPMAVYTFLEAFSWEGKTIHPFCTHEGSGLCDTERSIAQICSGAAVTKGLAVHGSHVDDAQPAIQAWVKEKQS</sequence>
<dbReference type="EMBL" id="JAHLQI010000001">
    <property type="protein sequence ID" value="MBU5489506.1"/>
    <property type="molecule type" value="Genomic_DNA"/>
</dbReference>
<reference evidence="2 3" key="1">
    <citation type="submission" date="2021-06" db="EMBL/GenBank/DDBJ databases">
        <authorList>
            <person name="Sun Q."/>
            <person name="Li D."/>
        </authorList>
    </citation>
    <scope>NUCLEOTIDE SEQUENCE [LARGE SCALE GENOMIC DNA]</scope>
    <source>
        <strain evidence="2 3">MSJd-7</strain>
    </source>
</reference>
<evidence type="ECO:0000259" key="1">
    <source>
        <dbReference type="Pfam" id="PF12682"/>
    </source>
</evidence>